<evidence type="ECO:0000256" key="2">
    <source>
        <dbReference type="ARBA" id="ARBA00022737"/>
    </source>
</evidence>
<keyword evidence="2" id="KW-0677">Repeat</keyword>
<reference evidence="5 6" key="1">
    <citation type="submission" date="2021-06" db="EMBL/GenBank/DDBJ databases">
        <authorList>
            <person name="Palmer J.M."/>
        </authorList>
    </citation>
    <scope>NUCLEOTIDE SEQUENCE [LARGE SCALE GENOMIC DNA]</scope>
    <source>
        <strain evidence="5 6">XR_2019</strain>
        <tissue evidence="5">Muscle</tissue>
    </source>
</reference>
<evidence type="ECO:0000256" key="4">
    <source>
        <dbReference type="RuleBase" id="RU369103"/>
    </source>
</evidence>
<dbReference type="EMBL" id="JAHRIM010011658">
    <property type="protein sequence ID" value="MEQ2260952.1"/>
    <property type="molecule type" value="Genomic_DNA"/>
</dbReference>
<keyword evidence="1 4" id="KW-0433">Leucine-rich repeat</keyword>
<comment type="caution">
    <text evidence="5">The sequence shown here is derived from an EMBL/GenBank/DDBJ whole genome shotgun (WGS) entry which is preliminary data.</text>
</comment>
<keyword evidence="4" id="KW-0539">Nucleus</keyword>
<dbReference type="InterPro" id="IPR025875">
    <property type="entry name" value="Leu-rich_rpt_4"/>
</dbReference>
<dbReference type="PANTHER" id="PTHR11375:SF2">
    <property type="entry name" value="ACIDIC LEUCINE-RICH NUCLEAR PHOSPHOPROTEIN 32 FAMILY MEMBER B"/>
    <property type="match status" value="1"/>
</dbReference>
<dbReference type="Proteomes" id="UP001444071">
    <property type="component" value="Unassembled WGS sequence"/>
</dbReference>
<dbReference type="SUPFAM" id="SSF52058">
    <property type="entry name" value="L domain-like"/>
    <property type="match status" value="1"/>
</dbReference>
<accession>A0ABV0VW51</accession>
<sequence length="115" mass="12880">MDMRKRIVLEMRNRKPGEVQELILDNCCSIEGNLQGLTCEFSNLENLSLINVGLISVSYMPKLSKLKKLHLSDNKISGGLEVLAEKLVNLTYLNLSGNSIKDLGSLEPLVSRHKR</sequence>
<comment type="function">
    <text evidence="4">Multifunctional protein that is involved in the regulation of many processes.</text>
</comment>
<comment type="subcellular location">
    <subcellularLocation>
        <location evidence="4">Nucleus</location>
    </subcellularLocation>
</comment>
<dbReference type="InterPro" id="IPR032675">
    <property type="entry name" value="LRR_dom_sf"/>
</dbReference>
<evidence type="ECO:0000256" key="1">
    <source>
        <dbReference type="ARBA" id="ARBA00022614"/>
    </source>
</evidence>
<evidence type="ECO:0000313" key="5">
    <source>
        <dbReference type="EMBL" id="MEQ2260952.1"/>
    </source>
</evidence>
<dbReference type="InterPro" id="IPR045081">
    <property type="entry name" value="AN32"/>
</dbReference>
<name>A0ABV0VW51_9TELE</name>
<gene>
    <name evidence="5" type="primary">ANP32B_1</name>
    <name evidence="5" type="ORF">XENORESO_003726</name>
</gene>
<evidence type="ECO:0000256" key="3">
    <source>
        <dbReference type="ARBA" id="ARBA00025777"/>
    </source>
</evidence>
<dbReference type="PROSITE" id="PS51450">
    <property type="entry name" value="LRR"/>
    <property type="match status" value="1"/>
</dbReference>
<evidence type="ECO:0000313" key="6">
    <source>
        <dbReference type="Proteomes" id="UP001444071"/>
    </source>
</evidence>
<dbReference type="PANTHER" id="PTHR11375">
    <property type="entry name" value="ACIDIC LEUCINE-RICH NUCLEAR PHOSPHOPROTEIN 32"/>
    <property type="match status" value="1"/>
</dbReference>
<dbReference type="Pfam" id="PF12799">
    <property type="entry name" value="LRR_4"/>
    <property type="match status" value="1"/>
</dbReference>
<proteinExistence type="inferred from homology"/>
<comment type="similarity">
    <text evidence="3 4">Belongs to the ANP32 family.</text>
</comment>
<organism evidence="5 6">
    <name type="scientific">Xenotaenia resolanae</name>
    <dbReference type="NCBI Taxonomy" id="208358"/>
    <lineage>
        <taxon>Eukaryota</taxon>
        <taxon>Metazoa</taxon>
        <taxon>Chordata</taxon>
        <taxon>Craniata</taxon>
        <taxon>Vertebrata</taxon>
        <taxon>Euteleostomi</taxon>
        <taxon>Actinopterygii</taxon>
        <taxon>Neopterygii</taxon>
        <taxon>Teleostei</taxon>
        <taxon>Neoteleostei</taxon>
        <taxon>Acanthomorphata</taxon>
        <taxon>Ovalentaria</taxon>
        <taxon>Atherinomorphae</taxon>
        <taxon>Cyprinodontiformes</taxon>
        <taxon>Goodeidae</taxon>
        <taxon>Xenotaenia</taxon>
    </lineage>
</organism>
<protein>
    <recommendedName>
        <fullName evidence="4">Acidic leucine-rich nuclear phosphoprotein 32 family member</fullName>
    </recommendedName>
</protein>
<dbReference type="Gene3D" id="3.80.10.10">
    <property type="entry name" value="Ribonuclease Inhibitor"/>
    <property type="match status" value="1"/>
</dbReference>
<dbReference type="InterPro" id="IPR001611">
    <property type="entry name" value="Leu-rich_rpt"/>
</dbReference>
<keyword evidence="6" id="KW-1185">Reference proteome</keyword>